<reference evidence="8 9" key="1">
    <citation type="submission" date="2019-02" db="EMBL/GenBank/DDBJ databases">
        <title>Sequencing the genomes of 1000 actinobacteria strains.</title>
        <authorList>
            <person name="Klenk H.-P."/>
        </authorList>
    </citation>
    <scope>NUCLEOTIDE SEQUENCE [LARGE SCALE GENOMIC DNA]</scope>
    <source>
        <strain evidence="8 9">DSM 45779</strain>
    </source>
</reference>
<sequence length="448" mass="46047">MSGPPPDPGETPSDDATTVTAPKDSSWSDGIALSASAGLSAVAGMLTWVIAARLVSPTTIGEVSAFVSAFLLVAGLTEFNLGVALMRWVPAAGRRTTAVITRSFLAAAVACAVVAPVYLLLPGADIILSAAGGGPTAVALFALATIGWGILHLTDFAFVALERPWWSVARNLVLGAGRIVILLVLGAGVASTDLVWAWTGPITLCAVVFGVAAVVLAGRRSRAATSAPSALPGRRQVLAFLGPTWVGTLGLALLYSQVPLVVTFRFGPEVGGGFFIVWQAITVIDIVATYFVSSLAGTVAREPHRSTELARTALRRLLVLFLPALAVGALLAEPLLAIFGPNYTYLAGALRILLAAAAVRLVVVHTLGVRQAVGDAVGFARPNIVIAATTIIALILLPAGLGAVPTVVAWAFLGLQVVAAVTLLVTQRSRARTVPAFLRPGPDTAAES</sequence>
<comment type="caution">
    <text evidence="8">The sequence shown here is derived from an EMBL/GenBank/DDBJ whole genome shotgun (WGS) entry which is preliminary data.</text>
</comment>
<evidence type="ECO:0000313" key="8">
    <source>
        <dbReference type="EMBL" id="RZT84529.1"/>
    </source>
</evidence>
<evidence type="ECO:0000256" key="4">
    <source>
        <dbReference type="ARBA" id="ARBA00022989"/>
    </source>
</evidence>
<dbReference type="RefSeq" id="WP_130289115.1">
    <property type="nucleotide sequence ID" value="NZ_SHKL01000001.1"/>
</dbReference>
<comment type="subcellular location">
    <subcellularLocation>
        <location evidence="1">Cell membrane</location>
        <topology evidence="1">Multi-pass membrane protein</topology>
    </subcellularLocation>
</comment>
<feature type="transmembrane region" description="Helical" evidence="7">
    <location>
        <begin position="384"/>
        <end position="401"/>
    </location>
</feature>
<organism evidence="8 9">
    <name type="scientific">Pseudonocardia sediminis</name>
    <dbReference type="NCBI Taxonomy" id="1397368"/>
    <lineage>
        <taxon>Bacteria</taxon>
        <taxon>Bacillati</taxon>
        <taxon>Actinomycetota</taxon>
        <taxon>Actinomycetes</taxon>
        <taxon>Pseudonocardiales</taxon>
        <taxon>Pseudonocardiaceae</taxon>
        <taxon>Pseudonocardia</taxon>
    </lineage>
</organism>
<dbReference type="Proteomes" id="UP000291591">
    <property type="component" value="Unassembled WGS sequence"/>
</dbReference>
<feature type="transmembrane region" description="Helical" evidence="7">
    <location>
        <begin position="317"/>
        <end position="339"/>
    </location>
</feature>
<feature type="compositionally biased region" description="Polar residues" evidence="6">
    <location>
        <begin position="14"/>
        <end position="26"/>
    </location>
</feature>
<feature type="region of interest" description="Disordered" evidence="6">
    <location>
        <begin position="1"/>
        <end position="26"/>
    </location>
</feature>
<evidence type="ECO:0000256" key="5">
    <source>
        <dbReference type="ARBA" id="ARBA00023136"/>
    </source>
</evidence>
<dbReference type="GO" id="GO:0005886">
    <property type="term" value="C:plasma membrane"/>
    <property type="evidence" value="ECO:0007669"/>
    <property type="project" value="UniProtKB-SubCell"/>
</dbReference>
<dbReference type="InterPro" id="IPR050833">
    <property type="entry name" value="Poly_Biosynth_Transport"/>
</dbReference>
<feature type="transmembrane region" description="Helical" evidence="7">
    <location>
        <begin position="275"/>
        <end position="296"/>
    </location>
</feature>
<feature type="transmembrane region" description="Helical" evidence="7">
    <location>
        <begin position="196"/>
        <end position="217"/>
    </location>
</feature>
<feature type="transmembrane region" description="Helical" evidence="7">
    <location>
        <begin position="237"/>
        <end position="255"/>
    </location>
</feature>
<dbReference type="EMBL" id="SHKL01000001">
    <property type="protein sequence ID" value="RZT84529.1"/>
    <property type="molecule type" value="Genomic_DNA"/>
</dbReference>
<feature type="transmembrane region" description="Helical" evidence="7">
    <location>
        <begin position="98"/>
        <end position="120"/>
    </location>
</feature>
<feature type="transmembrane region" description="Helical" evidence="7">
    <location>
        <begin position="63"/>
        <end position="86"/>
    </location>
</feature>
<keyword evidence="3 7" id="KW-0812">Transmembrane</keyword>
<evidence type="ECO:0000256" key="7">
    <source>
        <dbReference type="SAM" id="Phobius"/>
    </source>
</evidence>
<proteinExistence type="predicted"/>
<evidence type="ECO:0000313" key="9">
    <source>
        <dbReference type="Proteomes" id="UP000291591"/>
    </source>
</evidence>
<accession>A0A4Q7UWQ4</accession>
<feature type="transmembrane region" description="Helical" evidence="7">
    <location>
        <begin position="407"/>
        <end position="425"/>
    </location>
</feature>
<feature type="transmembrane region" description="Helical" evidence="7">
    <location>
        <begin position="172"/>
        <end position="190"/>
    </location>
</feature>
<feature type="transmembrane region" description="Helical" evidence="7">
    <location>
        <begin position="126"/>
        <end position="151"/>
    </location>
</feature>
<feature type="transmembrane region" description="Helical" evidence="7">
    <location>
        <begin position="345"/>
        <end position="363"/>
    </location>
</feature>
<keyword evidence="2" id="KW-1003">Cell membrane</keyword>
<feature type="transmembrane region" description="Helical" evidence="7">
    <location>
        <begin position="31"/>
        <end position="51"/>
    </location>
</feature>
<dbReference type="PANTHER" id="PTHR30250">
    <property type="entry name" value="PST FAMILY PREDICTED COLANIC ACID TRANSPORTER"/>
    <property type="match status" value="1"/>
</dbReference>
<evidence type="ECO:0000256" key="2">
    <source>
        <dbReference type="ARBA" id="ARBA00022475"/>
    </source>
</evidence>
<keyword evidence="4 7" id="KW-1133">Transmembrane helix</keyword>
<gene>
    <name evidence="8" type="ORF">EV383_1374</name>
</gene>
<evidence type="ECO:0000256" key="3">
    <source>
        <dbReference type="ARBA" id="ARBA00022692"/>
    </source>
</evidence>
<dbReference type="AlphaFoldDB" id="A0A4Q7UWQ4"/>
<keyword evidence="9" id="KW-1185">Reference proteome</keyword>
<keyword evidence="5 7" id="KW-0472">Membrane</keyword>
<evidence type="ECO:0000256" key="6">
    <source>
        <dbReference type="SAM" id="MobiDB-lite"/>
    </source>
</evidence>
<evidence type="ECO:0000256" key="1">
    <source>
        <dbReference type="ARBA" id="ARBA00004651"/>
    </source>
</evidence>
<dbReference type="OrthoDB" id="3579243at2"/>
<dbReference type="PANTHER" id="PTHR30250:SF11">
    <property type="entry name" value="O-ANTIGEN TRANSPORTER-RELATED"/>
    <property type="match status" value="1"/>
</dbReference>
<name>A0A4Q7UWQ4_PSEST</name>
<protein>
    <submittedName>
        <fullName evidence="8">O-antigen/teichoic acid export membrane protein</fullName>
    </submittedName>
</protein>